<protein>
    <submittedName>
        <fullName evidence="1">Uncharacterized protein</fullName>
    </submittedName>
</protein>
<name>A0A8S5PX39_9CAUD</name>
<proteinExistence type="predicted"/>
<organism evidence="1">
    <name type="scientific">Myoviridae sp. ct4tH12</name>
    <dbReference type="NCBI Taxonomy" id="2825031"/>
    <lineage>
        <taxon>Viruses</taxon>
        <taxon>Duplodnaviria</taxon>
        <taxon>Heunggongvirae</taxon>
        <taxon>Uroviricota</taxon>
        <taxon>Caudoviricetes</taxon>
    </lineage>
</organism>
<accession>A0A8S5PX39</accession>
<sequence>MRTKLRRWLCQKAEHNAYKNLEKMSVSGQH</sequence>
<reference evidence="1" key="1">
    <citation type="journal article" date="2021" name="Proc. Natl. Acad. Sci. U.S.A.">
        <title>A Catalog of Tens of Thousands of Viruses from Human Metagenomes Reveals Hidden Associations with Chronic Diseases.</title>
        <authorList>
            <person name="Tisza M.J."/>
            <person name="Buck C.B."/>
        </authorList>
    </citation>
    <scope>NUCLEOTIDE SEQUENCE</scope>
    <source>
        <strain evidence="1">Ct4tH12</strain>
    </source>
</reference>
<dbReference type="EMBL" id="BK015534">
    <property type="protein sequence ID" value="DAE11575.1"/>
    <property type="molecule type" value="Genomic_DNA"/>
</dbReference>
<evidence type="ECO:0000313" key="1">
    <source>
        <dbReference type="EMBL" id="DAE11575.1"/>
    </source>
</evidence>